<dbReference type="EMBL" id="JAFLEQ010000009">
    <property type="protein sequence ID" value="MBN9644280.1"/>
    <property type="molecule type" value="Genomic_DNA"/>
</dbReference>
<reference evidence="1" key="1">
    <citation type="submission" date="2021-03" db="EMBL/GenBank/DDBJ databases">
        <authorList>
            <person name="Sun Q."/>
        </authorList>
    </citation>
    <scope>NUCLEOTIDE SEQUENCE</scope>
    <source>
        <strain evidence="1">CCM 8862</strain>
    </source>
</reference>
<dbReference type="AlphaFoldDB" id="A0A939E0N6"/>
<dbReference type="RefSeq" id="WP_207278776.1">
    <property type="nucleotide sequence ID" value="NZ_JAFLEQ010000009.1"/>
</dbReference>
<comment type="caution">
    <text evidence="1">The sequence shown here is derived from an EMBL/GenBank/DDBJ whole genome shotgun (WGS) entry which is preliminary data.</text>
</comment>
<gene>
    <name evidence="1" type="ORF">JZY06_06590</name>
</gene>
<proteinExistence type="predicted"/>
<evidence type="ECO:0000313" key="1">
    <source>
        <dbReference type="EMBL" id="MBN9644280.1"/>
    </source>
</evidence>
<name>A0A939E0N6_9CORY</name>
<protein>
    <recommendedName>
        <fullName evidence="3">Transposase</fullName>
    </recommendedName>
</protein>
<keyword evidence="2" id="KW-1185">Reference proteome</keyword>
<sequence length="204" mass="22357">MKYVAEQGFFPTGAGTETEGQKKSVMAPECGQLIIEILKEDLTAPRKQRHAAQRIVERLRRGKGCTGSCRTVAGYVADAGKRIVPRGGFAEMCWAPATAQVYFGHGEALDATGATVKLLVLVVGLPYSNARYCRPLYGRTAECLTLGFHTIYDHVGFVPSVQVFGNATSAGRRIGDRIRESEVFTRFRIRHGFEAGYCNLYSGK</sequence>
<dbReference type="Proteomes" id="UP000664332">
    <property type="component" value="Unassembled WGS sequence"/>
</dbReference>
<accession>A0A939E0N6</accession>
<evidence type="ECO:0000313" key="2">
    <source>
        <dbReference type="Proteomes" id="UP000664332"/>
    </source>
</evidence>
<organism evidence="1 2">
    <name type="scientific">Corynebacterium mendelii</name>
    <dbReference type="NCBI Taxonomy" id="2765362"/>
    <lineage>
        <taxon>Bacteria</taxon>
        <taxon>Bacillati</taxon>
        <taxon>Actinomycetota</taxon>
        <taxon>Actinomycetes</taxon>
        <taxon>Mycobacteriales</taxon>
        <taxon>Corynebacteriaceae</taxon>
        <taxon>Corynebacterium</taxon>
    </lineage>
</organism>
<evidence type="ECO:0008006" key="3">
    <source>
        <dbReference type="Google" id="ProtNLM"/>
    </source>
</evidence>